<dbReference type="EMBL" id="JACHJR010000001">
    <property type="protein sequence ID" value="MBB4948276.1"/>
    <property type="molecule type" value="Genomic_DNA"/>
</dbReference>
<evidence type="ECO:0000313" key="10">
    <source>
        <dbReference type="EMBL" id="MBB4948276.1"/>
    </source>
</evidence>
<evidence type="ECO:0000256" key="3">
    <source>
        <dbReference type="ARBA" id="ARBA00022448"/>
    </source>
</evidence>
<proteinExistence type="inferred from homology"/>
<comment type="caution">
    <text evidence="10">The sequence shown here is derived from an EMBL/GenBank/DDBJ whole genome shotgun (WGS) entry which is preliminary data.</text>
</comment>
<comment type="similarity">
    <text evidence="2">Belongs to the ABC-2 integral membrane protein family.</text>
</comment>
<dbReference type="AlphaFoldDB" id="A0A7W7SD43"/>
<evidence type="ECO:0000256" key="1">
    <source>
        <dbReference type="ARBA" id="ARBA00004651"/>
    </source>
</evidence>
<evidence type="ECO:0000256" key="7">
    <source>
        <dbReference type="ARBA" id="ARBA00023136"/>
    </source>
</evidence>
<feature type="transmembrane region" description="Helical" evidence="8">
    <location>
        <begin position="12"/>
        <end position="33"/>
    </location>
</feature>
<feature type="transmembrane region" description="Helical" evidence="8">
    <location>
        <begin position="287"/>
        <end position="307"/>
    </location>
</feature>
<dbReference type="Gene3D" id="3.40.1710.10">
    <property type="entry name" value="abc type-2 transporter like domain"/>
    <property type="match status" value="1"/>
</dbReference>
<feature type="domain" description="ABC transmembrane type-2" evidence="9">
    <location>
        <begin position="166"/>
        <end position="398"/>
    </location>
</feature>
<name>A0A7W7SD43_9ACTN</name>
<dbReference type="PANTHER" id="PTHR30294">
    <property type="entry name" value="MEMBRANE COMPONENT OF ABC TRANSPORTER YHHJ-RELATED"/>
    <property type="match status" value="1"/>
</dbReference>
<dbReference type="Pfam" id="PF12698">
    <property type="entry name" value="ABC2_membrane_3"/>
    <property type="match status" value="1"/>
</dbReference>
<evidence type="ECO:0000256" key="2">
    <source>
        <dbReference type="ARBA" id="ARBA00007783"/>
    </source>
</evidence>
<dbReference type="PROSITE" id="PS51012">
    <property type="entry name" value="ABC_TM2"/>
    <property type="match status" value="1"/>
</dbReference>
<dbReference type="GO" id="GO:0005886">
    <property type="term" value="C:plasma membrane"/>
    <property type="evidence" value="ECO:0007669"/>
    <property type="project" value="UniProtKB-SubCell"/>
</dbReference>
<evidence type="ECO:0000256" key="6">
    <source>
        <dbReference type="ARBA" id="ARBA00022989"/>
    </source>
</evidence>
<reference evidence="10 11" key="1">
    <citation type="submission" date="2020-08" db="EMBL/GenBank/DDBJ databases">
        <title>Sequencing the genomes of 1000 actinobacteria strains.</title>
        <authorList>
            <person name="Klenk H.-P."/>
        </authorList>
    </citation>
    <scope>NUCLEOTIDE SEQUENCE [LARGE SCALE GENOMIC DNA]</scope>
    <source>
        <strain evidence="10 11">DSM 44786</strain>
    </source>
</reference>
<feature type="transmembrane region" description="Helical" evidence="8">
    <location>
        <begin position="251"/>
        <end position="275"/>
    </location>
</feature>
<evidence type="ECO:0000256" key="4">
    <source>
        <dbReference type="ARBA" id="ARBA00022475"/>
    </source>
</evidence>
<comment type="subcellular location">
    <subcellularLocation>
        <location evidence="1">Cell membrane</location>
        <topology evidence="1">Multi-pass membrane protein</topology>
    </subcellularLocation>
</comment>
<accession>A0A7W7SD43</accession>
<keyword evidence="7 8" id="KW-0472">Membrane</keyword>
<feature type="transmembrane region" description="Helical" evidence="8">
    <location>
        <begin position="319"/>
        <end position="339"/>
    </location>
</feature>
<keyword evidence="6 8" id="KW-1133">Transmembrane helix</keyword>
<keyword evidence="3" id="KW-0813">Transport</keyword>
<dbReference type="InterPro" id="IPR051449">
    <property type="entry name" value="ABC-2_transporter_component"/>
</dbReference>
<organism evidence="10 11">
    <name type="scientific">Kitasatospora gansuensis</name>
    <dbReference type="NCBI Taxonomy" id="258050"/>
    <lineage>
        <taxon>Bacteria</taxon>
        <taxon>Bacillati</taxon>
        <taxon>Actinomycetota</taxon>
        <taxon>Actinomycetes</taxon>
        <taxon>Kitasatosporales</taxon>
        <taxon>Streptomycetaceae</taxon>
        <taxon>Kitasatospora</taxon>
    </lineage>
</organism>
<feature type="transmembrane region" description="Helical" evidence="8">
    <location>
        <begin position="209"/>
        <end position="230"/>
    </location>
</feature>
<evidence type="ECO:0000259" key="9">
    <source>
        <dbReference type="PROSITE" id="PS51012"/>
    </source>
</evidence>
<keyword evidence="11" id="KW-1185">Reference proteome</keyword>
<evidence type="ECO:0000313" key="11">
    <source>
        <dbReference type="Proteomes" id="UP000573327"/>
    </source>
</evidence>
<evidence type="ECO:0000256" key="5">
    <source>
        <dbReference type="ARBA" id="ARBA00022692"/>
    </source>
</evidence>
<keyword evidence="4" id="KW-1003">Cell membrane</keyword>
<gene>
    <name evidence="10" type="ORF">F4556_003811</name>
</gene>
<evidence type="ECO:0000256" key="8">
    <source>
        <dbReference type="SAM" id="Phobius"/>
    </source>
</evidence>
<dbReference type="InterPro" id="IPR013525">
    <property type="entry name" value="ABC2_TM"/>
</dbReference>
<dbReference type="InterPro" id="IPR047817">
    <property type="entry name" value="ABC2_TM_bact-type"/>
</dbReference>
<feature type="transmembrane region" description="Helical" evidence="8">
    <location>
        <begin position="372"/>
        <end position="392"/>
    </location>
</feature>
<protein>
    <submittedName>
        <fullName evidence="10">ABC-2 type transport system permease protein</fullName>
    </submittedName>
</protein>
<keyword evidence="5 8" id="KW-0812">Transmembrane</keyword>
<dbReference type="GO" id="GO:0140359">
    <property type="term" value="F:ABC-type transporter activity"/>
    <property type="evidence" value="ECO:0007669"/>
    <property type="project" value="InterPro"/>
</dbReference>
<dbReference type="PANTHER" id="PTHR30294:SF38">
    <property type="entry name" value="TRANSPORT PERMEASE PROTEIN"/>
    <property type="match status" value="1"/>
</dbReference>
<dbReference type="Proteomes" id="UP000573327">
    <property type="component" value="Unassembled WGS sequence"/>
</dbReference>
<sequence>MRKELLVLLRDRGSLITLFLSPVLFMTVMSFALGNSFADLGSPGKLSISIVDEDHSPAAGAVATALAGSGELKVTSTQDGAPLSAAQAQERVKAKTDSFSVVIPAGFQQRIADGAVPEVGYVVDPSSSRQVVDPVQSAISSLIVTVTSQAGTRLALTKLGDGQSDPALRAALQAQVAALDATTHQVNAKVSFPDGEGAIKYPSVYQQEVPGYTVMYVFFIVTVMASSIMVERREGTFRRLLSAPLPRWQLLLGKVAPYLLVAVVQVGILLGFGRFVFGMDLGVHPLALLPITLALAACAVSLGLLLASIARSEAQVTGIGTAVVLVLAALGGCMVPGVFMPDFMRTVSEFVPQGIALNAYQDILVRGGSLDAALPGAGILLAVAVVLFALAVPRFRFVR</sequence>